<protein>
    <submittedName>
        <fullName evidence="2">Uncharacterized protein</fullName>
    </submittedName>
</protein>
<dbReference type="AlphaFoldDB" id="A0A251SSK7"/>
<dbReference type="InParanoid" id="A0A251SSK7"/>
<evidence type="ECO:0000256" key="1">
    <source>
        <dbReference type="SAM" id="MobiDB-lite"/>
    </source>
</evidence>
<dbReference type="EMBL" id="CM007902">
    <property type="protein sequence ID" value="OTG01808.1"/>
    <property type="molecule type" value="Genomic_DNA"/>
</dbReference>
<name>A0A251SSK7_HELAN</name>
<proteinExistence type="predicted"/>
<feature type="compositionally biased region" description="Basic residues" evidence="1">
    <location>
        <begin position="119"/>
        <end position="128"/>
    </location>
</feature>
<organism evidence="2 3">
    <name type="scientific">Helianthus annuus</name>
    <name type="common">Common sunflower</name>
    <dbReference type="NCBI Taxonomy" id="4232"/>
    <lineage>
        <taxon>Eukaryota</taxon>
        <taxon>Viridiplantae</taxon>
        <taxon>Streptophyta</taxon>
        <taxon>Embryophyta</taxon>
        <taxon>Tracheophyta</taxon>
        <taxon>Spermatophyta</taxon>
        <taxon>Magnoliopsida</taxon>
        <taxon>eudicotyledons</taxon>
        <taxon>Gunneridae</taxon>
        <taxon>Pentapetalae</taxon>
        <taxon>asterids</taxon>
        <taxon>campanulids</taxon>
        <taxon>Asterales</taxon>
        <taxon>Asteraceae</taxon>
        <taxon>Asteroideae</taxon>
        <taxon>Heliantheae alliance</taxon>
        <taxon>Heliantheae</taxon>
        <taxon>Helianthus</taxon>
    </lineage>
</organism>
<evidence type="ECO:0000313" key="2">
    <source>
        <dbReference type="EMBL" id="OTG01808.1"/>
    </source>
</evidence>
<dbReference type="Proteomes" id="UP000215914">
    <property type="component" value="Chromosome 13"/>
</dbReference>
<reference evidence="3" key="1">
    <citation type="journal article" date="2017" name="Nature">
        <title>The sunflower genome provides insights into oil metabolism, flowering and Asterid evolution.</title>
        <authorList>
            <person name="Badouin H."/>
            <person name="Gouzy J."/>
            <person name="Grassa C.J."/>
            <person name="Murat F."/>
            <person name="Staton S.E."/>
            <person name="Cottret L."/>
            <person name="Lelandais-Briere C."/>
            <person name="Owens G.L."/>
            <person name="Carrere S."/>
            <person name="Mayjonade B."/>
            <person name="Legrand L."/>
            <person name="Gill N."/>
            <person name="Kane N.C."/>
            <person name="Bowers J.E."/>
            <person name="Hubner S."/>
            <person name="Bellec A."/>
            <person name="Berard A."/>
            <person name="Berges H."/>
            <person name="Blanchet N."/>
            <person name="Boniface M.C."/>
            <person name="Brunel D."/>
            <person name="Catrice O."/>
            <person name="Chaidir N."/>
            <person name="Claudel C."/>
            <person name="Donnadieu C."/>
            <person name="Faraut T."/>
            <person name="Fievet G."/>
            <person name="Helmstetter N."/>
            <person name="King M."/>
            <person name="Knapp S.J."/>
            <person name="Lai Z."/>
            <person name="Le Paslier M.C."/>
            <person name="Lippi Y."/>
            <person name="Lorenzon L."/>
            <person name="Mandel J.R."/>
            <person name="Marage G."/>
            <person name="Marchand G."/>
            <person name="Marquand E."/>
            <person name="Bret-Mestries E."/>
            <person name="Morien E."/>
            <person name="Nambeesan S."/>
            <person name="Nguyen T."/>
            <person name="Pegot-Espagnet P."/>
            <person name="Pouilly N."/>
            <person name="Raftis F."/>
            <person name="Sallet E."/>
            <person name="Schiex T."/>
            <person name="Thomas J."/>
            <person name="Vandecasteele C."/>
            <person name="Vares D."/>
            <person name="Vear F."/>
            <person name="Vautrin S."/>
            <person name="Crespi M."/>
            <person name="Mangin B."/>
            <person name="Burke J.M."/>
            <person name="Salse J."/>
            <person name="Munos S."/>
            <person name="Vincourt P."/>
            <person name="Rieseberg L.H."/>
            <person name="Langlade N.B."/>
        </authorList>
    </citation>
    <scope>NUCLEOTIDE SEQUENCE [LARGE SCALE GENOMIC DNA]</scope>
    <source>
        <strain evidence="3">cv. SF193</strain>
    </source>
</reference>
<gene>
    <name evidence="2" type="ORF">HannXRQ_Chr13g0406031</name>
</gene>
<evidence type="ECO:0000313" key="3">
    <source>
        <dbReference type="Proteomes" id="UP000215914"/>
    </source>
</evidence>
<feature type="compositionally biased region" description="Polar residues" evidence="1">
    <location>
        <begin position="89"/>
        <end position="108"/>
    </location>
</feature>
<keyword evidence="3" id="KW-1185">Reference proteome</keyword>
<feature type="region of interest" description="Disordered" evidence="1">
    <location>
        <begin position="48"/>
        <end position="128"/>
    </location>
</feature>
<accession>A0A251SSK7</accession>
<sequence length="128" mass="14535">MCLKQHTRRDDSKNEDFPDKTTKLRRFCGKRLTWAFGTVMRPYARPCISDNRRRPDSEPGVQLTVQGTEGKPETARSFHVKNGRAVPRSNITSERNGQGTARATQTSERNARAIGRTPVRGRRPVNDL</sequence>